<dbReference type="SUPFAM" id="SSF53850">
    <property type="entry name" value="Periplasmic binding protein-like II"/>
    <property type="match status" value="1"/>
</dbReference>
<protein>
    <submittedName>
        <fullName evidence="5">Multiple sugar transport system substrate-binding protein</fullName>
    </submittedName>
</protein>
<dbReference type="Pfam" id="PF01547">
    <property type="entry name" value="SBP_bac_1"/>
    <property type="match status" value="1"/>
</dbReference>
<proteinExistence type="inferred from homology"/>
<evidence type="ECO:0000256" key="1">
    <source>
        <dbReference type="ARBA" id="ARBA00008520"/>
    </source>
</evidence>
<keyword evidence="3 4" id="KW-0732">Signal</keyword>
<evidence type="ECO:0000256" key="3">
    <source>
        <dbReference type="ARBA" id="ARBA00022729"/>
    </source>
</evidence>
<dbReference type="PROSITE" id="PS51257">
    <property type="entry name" value="PROKAR_LIPOPROTEIN"/>
    <property type="match status" value="1"/>
</dbReference>
<evidence type="ECO:0000313" key="5">
    <source>
        <dbReference type="EMBL" id="MDR6227157.1"/>
    </source>
</evidence>
<feature type="chain" id="PRO_5045212624" evidence="4">
    <location>
        <begin position="25"/>
        <end position="409"/>
    </location>
</feature>
<dbReference type="PANTHER" id="PTHR30061:SF50">
    <property type="entry name" value="MALTOSE_MALTODEXTRIN-BINDING PERIPLASMIC PROTEIN"/>
    <property type="match status" value="1"/>
</dbReference>
<gene>
    <name evidence="5" type="ORF">JOE21_003172</name>
</gene>
<keyword evidence="2" id="KW-0813">Transport</keyword>
<comment type="similarity">
    <text evidence="1">Belongs to the bacterial solute-binding protein 1 family.</text>
</comment>
<evidence type="ECO:0000313" key="6">
    <source>
        <dbReference type="Proteomes" id="UP001185012"/>
    </source>
</evidence>
<dbReference type="Proteomes" id="UP001185012">
    <property type="component" value="Unassembled WGS sequence"/>
</dbReference>
<dbReference type="CDD" id="cd14748">
    <property type="entry name" value="PBP2_UgpB"/>
    <property type="match status" value="1"/>
</dbReference>
<dbReference type="PANTHER" id="PTHR30061">
    <property type="entry name" value="MALTOSE-BINDING PERIPLASMIC PROTEIN"/>
    <property type="match status" value="1"/>
</dbReference>
<reference evidence="5 6" key="1">
    <citation type="submission" date="2023-07" db="EMBL/GenBank/DDBJ databases">
        <title>Genomic Encyclopedia of Type Strains, Phase IV (KMG-IV): sequencing the most valuable type-strain genomes for metagenomic binning, comparative biology and taxonomic classification.</title>
        <authorList>
            <person name="Goeker M."/>
        </authorList>
    </citation>
    <scope>NUCLEOTIDE SEQUENCE [LARGE SCALE GENOMIC DNA]</scope>
    <source>
        <strain evidence="5 6">DSM 45903</strain>
    </source>
</reference>
<evidence type="ECO:0000256" key="4">
    <source>
        <dbReference type="SAM" id="SignalP"/>
    </source>
</evidence>
<dbReference type="EMBL" id="JAVDQG010000008">
    <property type="protein sequence ID" value="MDR6227157.1"/>
    <property type="molecule type" value="Genomic_DNA"/>
</dbReference>
<sequence>MRRTRLVYLLAVVSILSLLMSACGGGSGADGGSDEIRIGAQLSSPAERKILEEQIQAFEEKNPGIQVRIQAITDDYLKEMQTLIGAKREPDVFYLDSMPAPDLVNLDVLEPLDEYIQASGLDPSDFEDALIEAYTKNDSIYGLPKDYNTLALFYNKQMFEKEGLEPPTTWEELRDAAKKLTKDGRKGFAINPELARYQPFVYQNGGAVLDEDGKATLDRKENVEALTFFTSLFLEDQSTGVPNDLGVEWAGDAFAEEKAAMVYEGGWMIPFLKEKAPDLEYGIVELPVKEEGMENSNLAFTVAYVMSKNSKNKEAAFQLIEFLTSDEGQTYVVDSGLALPSRKSMGEKFIEEYPEREAFVKGAAYAEPFQYGDYGNKFADEASKAAESVVLKQEKSVENALKKAQERVE</sequence>
<keyword evidence="6" id="KW-1185">Reference proteome</keyword>
<organism evidence="5 6">
    <name type="scientific">Desmospora profundinema</name>
    <dbReference type="NCBI Taxonomy" id="1571184"/>
    <lineage>
        <taxon>Bacteria</taxon>
        <taxon>Bacillati</taxon>
        <taxon>Bacillota</taxon>
        <taxon>Bacilli</taxon>
        <taxon>Bacillales</taxon>
        <taxon>Thermoactinomycetaceae</taxon>
        <taxon>Desmospora</taxon>
    </lineage>
</organism>
<dbReference type="InterPro" id="IPR006059">
    <property type="entry name" value="SBP"/>
</dbReference>
<accession>A0ABU1IQT3</accession>
<feature type="signal peptide" evidence="4">
    <location>
        <begin position="1"/>
        <end position="24"/>
    </location>
</feature>
<dbReference type="RefSeq" id="WP_309868064.1">
    <property type="nucleotide sequence ID" value="NZ_JAVDQG010000008.1"/>
</dbReference>
<keyword evidence="5" id="KW-0762">Sugar transport</keyword>
<dbReference type="Gene3D" id="3.40.190.10">
    <property type="entry name" value="Periplasmic binding protein-like II"/>
    <property type="match status" value="1"/>
</dbReference>
<comment type="caution">
    <text evidence="5">The sequence shown here is derived from an EMBL/GenBank/DDBJ whole genome shotgun (WGS) entry which is preliminary data.</text>
</comment>
<evidence type="ECO:0000256" key="2">
    <source>
        <dbReference type="ARBA" id="ARBA00022448"/>
    </source>
</evidence>
<name>A0ABU1IQT3_9BACL</name>